<dbReference type="Proteomes" id="UP000253226">
    <property type="component" value="Unassembled WGS sequence"/>
</dbReference>
<accession>A0A367WBV9</accession>
<dbReference type="Gene3D" id="3.90.550.10">
    <property type="entry name" value="Spore Coat Polysaccharide Biosynthesis Protein SpsA, Chain A"/>
    <property type="match status" value="1"/>
</dbReference>
<dbReference type="AlphaFoldDB" id="A0A367WBV9"/>
<proteinExistence type="predicted"/>
<dbReference type="InterPro" id="IPR001173">
    <property type="entry name" value="Glyco_trans_2-like"/>
</dbReference>
<protein>
    <recommendedName>
        <fullName evidence="1">Glycosyltransferase 2-like domain-containing protein</fullName>
    </recommendedName>
</protein>
<gene>
    <name evidence="2" type="ORF">TH19_03395</name>
</gene>
<comment type="caution">
    <text evidence="2">The sequence shown here is derived from an EMBL/GenBank/DDBJ whole genome shotgun (WGS) entry which is preliminary data.</text>
</comment>
<name>A0A367WBV9_9PROT</name>
<evidence type="ECO:0000259" key="1">
    <source>
        <dbReference type="Pfam" id="PF00535"/>
    </source>
</evidence>
<evidence type="ECO:0000313" key="2">
    <source>
        <dbReference type="EMBL" id="RCK38857.1"/>
    </source>
</evidence>
<sequence length="292" mass="33085">MNDISFSIIIISHNRFHYLIEAIGSISNQQFLPVEVIIVDDGSSPSIKTLWEEYAPLLATNLLIRFVRTEDIGPSGARNAGAKDAKGQYLVFLDDDDIFLESYLHHSNKLLQACNVDLLVTWFRCFSGQQQWAGKHIPARFAELDHYRKNHGIVGSNIIIKKSSFDTLGGFDESLLGSEDKDLFIRTLTEKMNVKIQEKELILYRVHPNDQASGAYTFHKFQVSGKYLFLLKHQKQMSASTKLHLTAEAGLFRLMGGRSFHTRMLGLIEILSSRPSILINAVKALLYRIKNS</sequence>
<dbReference type="OrthoDB" id="6383742at2"/>
<dbReference type="GO" id="GO:0016758">
    <property type="term" value="F:hexosyltransferase activity"/>
    <property type="evidence" value="ECO:0007669"/>
    <property type="project" value="UniProtKB-ARBA"/>
</dbReference>
<dbReference type="RefSeq" id="WP_114100913.1">
    <property type="nucleotide sequence ID" value="NZ_JPWF01000002.1"/>
</dbReference>
<reference evidence="2 3" key="1">
    <citation type="submission" date="2014-07" db="EMBL/GenBank/DDBJ databases">
        <title>Draft genome sequence of Thalassospira profundimaris 35.</title>
        <authorList>
            <person name="Lai Q."/>
            <person name="Shao Z."/>
        </authorList>
    </citation>
    <scope>NUCLEOTIDE SEQUENCE [LARGE SCALE GENOMIC DNA]</scope>
    <source>
        <strain evidence="2 3">35</strain>
    </source>
</reference>
<dbReference type="InterPro" id="IPR029044">
    <property type="entry name" value="Nucleotide-diphossugar_trans"/>
</dbReference>
<dbReference type="PANTHER" id="PTHR22916">
    <property type="entry name" value="GLYCOSYLTRANSFERASE"/>
    <property type="match status" value="1"/>
</dbReference>
<dbReference type="Pfam" id="PF00535">
    <property type="entry name" value="Glycos_transf_2"/>
    <property type="match status" value="1"/>
</dbReference>
<dbReference type="CDD" id="cd00761">
    <property type="entry name" value="Glyco_tranf_GTA_type"/>
    <property type="match status" value="1"/>
</dbReference>
<feature type="domain" description="Glycosyltransferase 2-like" evidence="1">
    <location>
        <begin position="7"/>
        <end position="168"/>
    </location>
</feature>
<organism evidence="2 3">
    <name type="scientific">Thalassospira profundimaris</name>
    <dbReference type="NCBI Taxonomy" id="502049"/>
    <lineage>
        <taxon>Bacteria</taxon>
        <taxon>Pseudomonadati</taxon>
        <taxon>Pseudomonadota</taxon>
        <taxon>Alphaproteobacteria</taxon>
        <taxon>Rhodospirillales</taxon>
        <taxon>Thalassospiraceae</taxon>
        <taxon>Thalassospira</taxon>
    </lineage>
</organism>
<evidence type="ECO:0000313" key="3">
    <source>
        <dbReference type="Proteomes" id="UP000253226"/>
    </source>
</evidence>
<dbReference type="EMBL" id="JPWF01000002">
    <property type="protein sequence ID" value="RCK38857.1"/>
    <property type="molecule type" value="Genomic_DNA"/>
</dbReference>
<dbReference type="SUPFAM" id="SSF53448">
    <property type="entry name" value="Nucleotide-diphospho-sugar transferases"/>
    <property type="match status" value="1"/>
</dbReference>
<dbReference type="PANTHER" id="PTHR22916:SF3">
    <property type="entry name" value="UDP-GLCNAC:BETAGAL BETA-1,3-N-ACETYLGLUCOSAMINYLTRANSFERASE-LIKE PROTEIN 1"/>
    <property type="match status" value="1"/>
</dbReference>